<dbReference type="OrthoDB" id="346907at2759"/>
<feature type="compositionally biased region" description="Basic and acidic residues" evidence="1">
    <location>
        <begin position="56"/>
        <end position="77"/>
    </location>
</feature>
<accession>A0A9P7JB27</accession>
<dbReference type="PROSITE" id="PS00109">
    <property type="entry name" value="PROTEIN_KINASE_TYR"/>
    <property type="match status" value="1"/>
</dbReference>
<protein>
    <submittedName>
        <fullName evidence="3">Kinase-like domain-containing protein</fullName>
    </submittedName>
</protein>
<gene>
    <name evidence="3" type="ORF">BJ212DRAFT_499067</name>
</gene>
<feature type="region of interest" description="Disordered" evidence="1">
    <location>
        <begin position="1"/>
        <end position="77"/>
    </location>
</feature>
<dbReference type="PANTHER" id="PTHR44329">
    <property type="entry name" value="SERINE/THREONINE-PROTEIN KINASE TNNI3K-RELATED"/>
    <property type="match status" value="1"/>
</dbReference>
<feature type="domain" description="Protein kinase" evidence="2">
    <location>
        <begin position="95"/>
        <end position="371"/>
    </location>
</feature>
<dbReference type="Gene3D" id="1.10.510.10">
    <property type="entry name" value="Transferase(Phosphotransferase) domain 1"/>
    <property type="match status" value="1"/>
</dbReference>
<dbReference type="GO" id="GO:0004674">
    <property type="term" value="F:protein serine/threonine kinase activity"/>
    <property type="evidence" value="ECO:0007669"/>
    <property type="project" value="TreeGrafter"/>
</dbReference>
<dbReference type="GeneID" id="64637360"/>
<keyword evidence="3" id="KW-0418">Kinase</keyword>
<dbReference type="InterPro" id="IPR000719">
    <property type="entry name" value="Prot_kinase_dom"/>
</dbReference>
<feature type="compositionally biased region" description="Basic and acidic residues" evidence="1">
    <location>
        <begin position="1"/>
        <end position="47"/>
    </location>
</feature>
<dbReference type="InterPro" id="IPR001245">
    <property type="entry name" value="Ser-Thr/Tyr_kinase_cat_dom"/>
</dbReference>
<dbReference type="InterPro" id="IPR008266">
    <property type="entry name" value="Tyr_kinase_AS"/>
</dbReference>
<dbReference type="AlphaFoldDB" id="A0A9P7JB27"/>
<dbReference type="PANTHER" id="PTHR44329:SF214">
    <property type="entry name" value="PROTEIN KINASE DOMAIN-CONTAINING PROTEIN"/>
    <property type="match status" value="1"/>
</dbReference>
<sequence>MRRNKEETKPTEDEVKKEEGQAQRREGLTRHAENSTRRFGGEERRLTQDPMLQVAKRQENEVRRKDEEARLKGETARAMEEELHSLEDLTNKVQRRSSYPVASGGFGDIWKGVLVKHGRDVQVAVKTIRAFESDNEEVTRKKANRVRRELKVWERLKHNGILPLWGVANDFGPYIAMVCPWADNGALTGFLDRRQNVLSSQDKFALLNDIALGLQYLHSKTVVHGDLTGSNVLIYGNGRACLADFGLSTIILEFVGTSYFTSSIRGNVRWVDAELCEAPEDSEVSLSTECDIYSFGSITLQILTCKVPYYYVKNDMAVLAQVITGKKPEPPKELQIASGHWSFIQRCWLPRASRPSVRDIVAFVGWERQALSS</sequence>
<dbReference type="RefSeq" id="XP_041190314.1">
    <property type="nucleotide sequence ID" value="XM_041343344.1"/>
</dbReference>
<evidence type="ECO:0000313" key="3">
    <source>
        <dbReference type="EMBL" id="KAG1811893.1"/>
    </source>
</evidence>
<dbReference type="InterPro" id="IPR011009">
    <property type="entry name" value="Kinase-like_dom_sf"/>
</dbReference>
<evidence type="ECO:0000259" key="2">
    <source>
        <dbReference type="PROSITE" id="PS50011"/>
    </source>
</evidence>
<evidence type="ECO:0000256" key="1">
    <source>
        <dbReference type="SAM" id="MobiDB-lite"/>
    </source>
</evidence>
<organism evidence="3 4">
    <name type="scientific">Suillus subaureus</name>
    <dbReference type="NCBI Taxonomy" id="48587"/>
    <lineage>
        <taxon>Eukaryota</taxon>
        <taxon>Fungi</taxon>
        <taxon>Dikarya</taxon>
        <taxon>Basidiomycota</taxon>
        <taxon>Agaricomycotina</taxon>
        <taxon>Agaricomycetes</taxon>
        <taxon>Agaricomycetidae</taxon>
        <taxon>Boletales</taxon>
        <taxon>Suillineae</taxon>
        <taxon>Suillaceae</taxon>
        <taxon>Suillus</taxon>
    </lineage>
</organism>
<dbReference type="Pfam" id="PF07714">
    <property type="entry name" value="PK_Tyr_Ser-Thr"/>
    <property type="match status" value="1"/>
</dbReference>
<evidence type="ECO:0000313" key="4">
    <source>
        <dbReference type="Proteomes" id="UP000807769"/>
    </source>
</evidence>
<dbReference type="EMBL" id="JABBWG010000028">
    <property type="protein sequence ID" value="KAG1811893.1"/>
    <property type="molecule type" value="Genomic_DNA"/>
</dbReference>
<keyword evidence="3" id="KW-0808">Transferase</keyword>
<keyword evidence="4" id="KW-1185">Reference proteome</keyword>
<dbReference type="GO" id="GO:0005524">
    <property type="term" value="F:ATP binding"/>
    <property type="evidence" value="ECO:0007669"/>
    <property type="project" value="InterPro"/>
</dbReference>
<dbReference type="InterPro" id="IPR051681">
    <property type="entry name" value="Ser/Thr_Kinases-Pseudokinases"/>
</dbReference>
<reference evidence="3" key="1">
    <citation type="journal article" date="2020" name="New Phytol.">
        <title>Comparative genomics reveals dynamic genome evolution in host specialist ectomycorrhizal fungi.</title>
        <authorList>
            <person name="Lofgren L.A."/>
            <person name="Nguyen N.H."/>
            <person name="Vilgalys R."/>
            <person name="Ruytinx J."/>
            <person name="Liao H.L."/>
            <person name="Branco S."/>
            <person name="Kuo A."/>
            <person name="LaButti K."/>
            <person name="Lipzen A."/>
            <person name="Andreopoulos W."/>
            <person name="Pangilinan J."/>
            <person name="Riley R."/>
            <person name="Hundley H."/>
            <person name="Na H."/>
            <person name="Barry K."/>
            <person name="Grigoriev I.V."/>
            <person name="Stajich J.E."/>
            <person name="Kennedy P.G."/>
        </authorList>
    </citation>
    <scope>NUCLEOTIDE SEQUENCE</scope>
    <source>
        <strain evidence="3">MN1</strain>
    </source>
</reference>
<dbReference type="Proteomes" id="UP000807769">
    <property type="component" value="Unassembled WGS sequence"/>
</dbReference>
<name>A0A9P7JB27_9AGAM</name>
<comment type="caution">
    <text evidence="3">The sequence shown here is derived from an EMBL/GenBank/DDBJ whole genome shotgun (WGS) entry which is preliminary data.</text>
</comment>
<dbReference type="SUPFAM" id="SSF56112">
    <property type="entry name" value="Protein kinase-like (PK-like)"/>
    <property type="match status" value="1"/>
</dbReference>
<dbReference type="PROSITE" id="PS50011">
    <property type="entry name" value="PROTEIN_KINASE_DOM"/>
    <property type="match status" value="1"/>
</dbReference>
<proteinExistence type="predicted"/>